<reference evidence="7 8" key="2">
    <citation type="submission" date="2019-08" db="EMBL/GenBank/DDBJ databases">
        <title>Jejuicoccus antrihumi gen. nov., sp. nov., a new member of the family Dermacoccaceae isolated from a cave.</title>
        <authorList>
            <person name="Schumann P."/>
            <person name="Kim I.S."/>
        </authorList>
    </citation>
    <scope>NUCLEOTIDE SEQUENCE [LARGE SCALE GENOMIC DNA]</scope>
    <source>
        <strain evidence="7 8">C5-26</strain>
    </source>
</reference>
<dbReference type="InterPro" id="IPR003439">
    <property type="entry name" value="ABC_transporter-like_ATP-bd"/>
</dbReference>
<dbReference type="PROSITE" id="PS50893">
    <property type="entry name" value="ABC_TRANSPORTER_2"/>
    <property type="match status" value="1"/>
</dbReference>
<dbReference type="PROSITE" id="PS00211">
    <property type="entry name" value="ABC_TRANSPORTER_1"/>
    <property type="match status" value="1"/>
</dbReference>
<reference evidence="7 8" key="1">
    <citation type="submission" date="2019-05" db="EMBL/GenBank/DDBJ databases">
        <authorList>
            <person name="Lee S.D."/>
        </authorList>
    </citation>
    <scope>NUCLEOTIDE SEQUENCE [LARGE SCALE GENOMIC DNA]</scope>
    <source>
        <strain evidence="7 8">C5-26</strain>
    </source>
</reference>
<evidence type="ECO:0000256" key="3">
    <source>
        <dbReference type="ARBA" id="ARBA00022741"/>
    </source>
</evidence>
<evidence type="ECO:0000256" key="5">
    <source>
        <dbReference type="SAM" id="MobiDB-lite"/>
    </source>
</evidence>
<feature type="region of interest" description="Disordered" evidence="5">
    <location>
        <begin position="207"/>
        <end position="257"/>
    </location>
</feature>
<dbReference type="InterPro" id="IPR050095">
    <property type="entry name" value="ECF_ABC_transporter_ATP-bd"/>
</dbReference>
<comment type="caution">
    <text evidence="7">The sequence shown here is derived from an EMBL/GenBank/DDBJ whole genome shotgun (WGS) entry which is preliminary data.</text>
</comment>
<sequence length="257" mass="27380">MTTPTFTEIKADKVSCAVGDITMLPPTTFTVRPGENVAITGDNGCGKTTFLRVLTGNLIPTQGVVTRDGTPIDERDGATRRVIAPLIGPVAGFRDMTLADHLILIDQTWGGDREGAGARIADILGKFDILKFGNRFLSELSSGQRQLAELAMVLLRPSGLLVLDEPEQRLDPGRRELLAEVLAERAKQGGAVVWVCHDQALAESSVTRIEHFPQGSRKRSTQRPAPEPSAGPAKSTGPAQGGKKKGSGGQPGRKGNR</sequence>
<name>A0A563E5P6_9MICO</name>
<dbReference type="PANTHER" id="PTHR43553">
    <property type="entry name" value="HEAVY METAL TRANSPORTER"/>
    <property type="match status" value="1"/>
</dbReference>
<evidence type="ECO:0000313" key="7">
    <source>
        <dbReference type="EMBL" id="TWP37888.1"/>
    </source>
</evidence>
<evidence type="ECO:0000256" key="2">
    <source>
        <dbReference type="ARBA" id="ARBA00022448"/>
    </source>
</evidence>
<keyword evidence="4 7" id="KW-0067">ATP-binding</keyword>
<gene>
    <name evidence="7" type="ORF">FGL98_04020</name>
</gene>
<dbReference type="OrthoDB" id="6198786at2"/>
<dbReference type="Pfam" id="PF00005">
    <property type="entry name" value="ABC_tran"/>
    <property type="match status" value="1"/>
</dbReference>
<dbReference type="SMART" id="SM00382">
    <property type="entry name" value="AAA"/>
    <property type="match status" value="1"/>
</dbReference>
<dbReference type="Proteomes" id="UP000320244">
    <property type="component" value="Unassembled WGS sequence"/>
</dbReference>
<dbReference type="Gene3D" id="3.40.50.300">
    <property type="entry name" value="P-loop containing nucleotide triphosphate hydrolases"/>
    <property type="match status" value="1"/>
</dbReference>
<dbReference type="InterPro" id="IPR003593">
    <property type="entry name" value="AAA+_ATPase"/>
</dbReference>
<proteinExistence type="inferred from homology"/>
<protein>
    <submittedName>
        <fullName evidence="7">ATP-binding cassette domain-containing protein</fullName>
    </submittedName>
</protein>
<dbReference type="InterPro" id="IPR027417">
    <property type="entry name" value="P-loop_NTPase"/>
</dbReference>
<accession>A0A563E5P6</accession>
<comment type="similarity">
    <text evidence="1">Belongs to the ABC transporter superfamily.</text>
</comment>
<evidence type="ECO:0000313" key="8">
    <source>
        <dbReference type="Proteomes" id="UP000320244"/>
    </source>
</evidence>
<evidence type="ECO:0000256" key="4">
    <source>
        <dbReference type="ARBA" id="ARBA00022840"/>
    </source>
</evidence>
<feature type="domain" description="ABC transporter" evidence="6">
    <location>
        <begin position="9"/>
        <end position="239"/>
    </location>
</feature>
<dbReference type="AlphaFoldDB" id="A0A563E5P6"/>
<dbReference type="GO" id="GO:0016887">
    <property type="term" value="F:ATP hydrolysis activity"/>
    <property type="evidence" value="ECO:0007669"/>
    <property type="project" value="InterPro"/>
</dbReference>
<feature type="compositionally biased region" description="Gly residues" evidence="5">
    <location>
        <begin position="247"/>
        <end position="257"/>
    </location>
</feature>
<evidence type="ECO:0000259" key="6">
    <source>
        <dbReference type="PROSITE" id="PS50893"/>
    </source>
</evidence>
<dbReference type="GO" id="GO:0042626">
    <property type="term" value="F:ATPase-coupled transmembrane transporter activity"/>
    <property type="evidence" value="ECO:0007669"/>
    <property type="project" value="TreeGrafter"/>
</dbReference>
<evidence type="ECO:0000256" key="1">
    <source>
        <dbReference type="ARBA" id="ARBA00005417"/>
    </source>
</evidence>
<dbReference type="InterPro" id="IPR017871">
    <property type="entry name" value="ABC_transporter-like_CS"/>
</dbReference>
<dbReference type="GO" id="GO:0043190">
    <property type="term" value="C:ATP-binding cassette (ABC) transporter complex"/>
    <property type="evidence" value="ECO:0007669"/>
    <property type="project" value="TreeGrafter"/>
</dbReference>
<keyword evidence="8" id="KW-1185">Reference proteome</keyword>
<dbReference type="EMBL" id="VCQV01000004">
    <property type="protein sequence ID" value="TWP37888.1"/>
    <property type="molecule type" value="Genomic_DNA"/>
</dbReference>
<dbReference type="GO" id="GO:0005524">
    <property type="term" value="F:ATP binding"/>
    <property type="evidence" value="ECO:0007669"/>
    <property type="project" value="UniProtKB-KW"/>
</dbReference>
<dbReference type="RefSeq" id="WP_146315452.1">
    <property type="nucleotide sequence ID" value="NZ_VCQV01000004.1"/>
</dbReference>
<keyword evidence="3" id="KW-0547">Nucleotide-binding</keyword>
<organism evidence="7 8">
    <name type="scientific">Leekyejoonella antrihumi</name>
    <dbReference type="NCBI Taxonomy" id="1660198"/>
    <lineage>
        <taxon>Bacteria</taxon>
        <taxon>Bacillati</taxon>
        <taxon>Actinomycetota</taxon>
        <taxon>Actinomycetes</taxon>
        <taxon>Micrococcales</taxon>
        <taxon>Dermacoccaceae</taxon>
        <taxon>Leekyejoonella</taxon>
    </lineage>
</organism>
<dbReference type="SUPFAM" id="SSF52540">
    <property type="entry name" value="P-loop containing nucleoside triphosphate hydrolases"/>
    <property type="match status" value="1"/>
</dbReference>
<keyword evidence="2" id="KW-0813">Transport</keyword>